<gene>
    <name evidence="2" type="ordered locus">Slin_6002</name>
</gene>
<keyword evidence="1" id="KW-0472">Membrane</keyword>
<dbReference type="HOGENOM" id="CLU_990110_0_0_10"/>
<feature type="transmembrane region" description="Helical" evidence="1">
    <location>
        <begin position="5"/>
        <end position="23"/>
    </location>
</feature>
<evidence type="ECO:0000313" key="3">
    <source>
        <dbReference type="Proteomes" id="UP000002028"/>
    </source>
</evidence>
<dbReference type="Proteomes" id="UP000002028">
    <property type="component" value="Chromosome"/>
</dbReference>
<dbReference type="AlphaFoldDB" id="D2QT32"/>
<organism evidence="2 3">
    <name type="scientific">Spirosoma linguale (strain ATCC 33905 / DSM 74 / LMG 10896 / Claus 1)</name>
    <dbReference type="NCBI Taxonomy" id="504472"/>
    <lineage>
        <taxon>Bacteria</taxon>
        <taxon>Pseudomonadati</taxon>
        <taxon>Bacteroidota</taxon>
        <taxon>Cytophagia</taxon>
        <taxon>Cytophagales</taxon>
        <taxon>Cytophagaceae</taxon>
        <taxon>Spirosoma</taxon>
    </lineage>
</organism>
<name>D2QT32_SPILD</name>
<keyword evidence="1" id="KW-0812">Transmembrane</keyword>
<dbReference type="STRING" id="504472.Slin_6002"/>
<sequence length="281" mass="33413">MRKDLLNFLLGIFASIIATYITTKYTNDYIYLTAIAICILLFFFFVFKMYLPLMLSYIRMYSIGRFRGLWSKADLNNLIEQEYKKSDEIKIKVTRGYGLFHEKTGIFNKCFFVNQYNEPKIVKVLLHYPCLRSSHIIQRAKANLKAKEDYIEDLFKVLKLFKEHNQNPNANEKISVRFYTADDEKEWRFYIFRQQSEDKVLLFNHYDDSTSGSKSRMLKVIGGHNSLCEELNNEFDKLFKDYSFELVENQKNSKKLMNIDICGHPSCKQKITEIHNKVFNY</sequence>
<dbReference type="KEGG" id="sli:Slin_6002"/>
<keyword evidence="1" id="KW-1133">Transmembrane helix</keyword>
<dbReference type="EMBL" id="CP001769">
    <property type="protein sequence ID" value="ADB41964.1"/>
    <property type="molecule type" value="Genomic_DNA"/>
</dbReference>
<keyword evidence="3" id="KW-1185">Reference proteome</keyword>
<dbReference type="RefSeq" id="WP_012930453.1">
    <property type="nucleotide sequence ID" value="NC_013730.1"/>
</dbReference>
<proteinExistence type="predicted"/>
<accession>D2QT32</accession>
<reference evidence="2 3" key="1">
    <citation type="journal article" date="2010" name="Stand. Genomic Sci.">
        <title>Complete genome sequence of Spirosoma linguale type strain (1).</title>
        <authorList>
            <person name="Lail K."/>
            <person name="Sikorski J."/>
            <person name="Saunders E."/>
            <person name="Lapidus A."/>
            <person name="Glavina Del Rio T."/>
            <person name="Copeland A."/>
            <person name="Tice H."/>
            <person name="Cheng J.-F."/>
            <person name="Lucas S."/>
            <person name="Nolan M."/>
            <person name="Bruce D."/>
            <person name="Goodwin L."/>
            <person name="Pitluck S."/>
            <person name="Ivanova N."/>
            <person name="Mavromatis K."/>
            <person name="Ovchinnikova G."/>
            <person name="Pati A."/>
            <person name="Chen A."/>
            <person name="Palaniappan K."/>
            <person name="Land M."/>
            <person name="Hauser L."/>
            <person name="Chang Y.-J."/>
            <person name="Jeffries C.D."/>
            <person name="Chain P."/>
            <person name="Brettin T."/>
            <person name="Detter J.C."/>
            <person name="Schuetze A."/>
            <person name="Rohde M."/>
            <person name="Tindall B.J."/>
            <person name="Goeker M."/>
            <person name="Bristow J."/>
            <person name="Eisen J.A."/>
            <person name="Markowitz V."/>
            <person name="Hugenholtz P."/>
            <person name="Kyrpides N.C."/>
            <person name="Klenk H.-P."/>
            <person name="Chen F."/>
        </authorList>
    </citation>
    <scope>NUCLEOTIDE SEQUENCE [LARGE SCALE GENOMIC DNA]</scope>
    <source>
        <strain evidence="3">ATCC 33905 / DSM 74 / LMG 10896 / Claus 1</strain>
    </source>
</reference>
<evidence type="ECO:0000313" key="2">
    <source>
        <dbReference type="EMBL" id="ADB41964.1"/>
    </source>
</evidence>
<feature type="transmembrane region" description="Helical" evidence="1">
    <location>
        <begin position="29"/>
        <end position="51"/>
    </location>
</feature>
<evidence type="ECO:0000256" key="1">
    <source>
        <dbReference type="SAM" id="Phobius"/>
    </source>
</evidence>
<protein>
    <submittedName>
        <fullName evidence="2">Uncharacterized protein</fullName>
    </submittedName>
</protein>